<keyword evidence="3" id="KW-0677">Repeat</keyword>
<feature type="repeat" description="WD" evidence="4">
    <location>
        <begin position="1"/>
        <end position="27"/>
    </location>
</feature>
<dbReference type="Gene3D" id="2.130.10.10">
    <property type="entry name" value="YVTN repeat-like/Quinoprotein amine dehydrogenase"/>
    <property type="match status" value="1"/>
</dbReference>
<feature type="repeat" description="WD" evidence="4">
    <location>
        <begin position="226"/>
        <end position="267"/>
    </location>
</feature>
<dbReference type="OrthoDB" id="400at2759"/>
<dbReference type="PANTHER" id="PTHR19842">
    <property type="entry name" value="G BETA-LIKE PROTEIN GBL"/>
    <property type="match status" value="1"/>
</dbReference>
<evidence type="ECO:0000256" key="4">
    <source>
        <dbReference type="PROSITE-ProRule" id="PRU00221"/>
    </source>
</evidence>
<feature type="repeat" description="WD" evidence="4">
    <location>
        <begin position="178"/>
        <end position="219"/>
    </location>
</feature>
<dbReference type="OMA" id="VQRNYKH"/>
<name>I2H3N1_HENB6</name>
<dbReference type="InterPro" id="IPR020472">
    <property type="entry name" value="WD40_PAC1"/>
</dbReference>
<dbReference type="EMBL" id="HE806319">
    <property type="protein sequence ID" value="CCH60983.1"/>
    <property type="molecule type" value="Genomic_DNA"/>
</dbReference>
<dbReference type="PRINTS" id="PR00320">
    <property type="entry name" value="GPROTEINBRPT"/>
</dbReference>
<dbReference type="InterPro" id="IPR036322">
    <property type="entry name" value="WD40_repeat_dom_sf"/>
</dbReference>
<evidence type="ECO:0000313" key="7">
    <source>
        <dbReference type="Proteomes" id="UP000002866"/>
    </source>
</evidence>
<dbReference type="SUPFAM" id="SSF50978">
    <property type="entry name" value="WD40 repeat-like"/>
    <property type="match status" value="1"/>
</dbReference>
<organism evidence="6 7">
    <name type="scientific">Henningerozyma blattae (strain ATCC 34711 / CBS 6284 / DSM 70876 / NBRC 10599 / NRRL Y-10934 / UCD 77-7)</name>
    <name type="common">Yeast</name>
    <name type="synonym">Tetrapisispora blattae</name>
    <dbReference type="NCBI Taxonomy" id="1071380"/>
    <lineage>
        <taxon>Eukaryota</taxon>
        <taxon>Fungi</taxon>
        <taxon>Dikarya</taxon>
        <taxon>Ascomycota</taxon>
        <taxon>Saccharomycotina</taxon>
        <taxon>Saccharomycetes</taxon>
        <taxon>Saccharomycetales</taxon>
        <taxon>Saccharomycetaceae</taxon>
        <taxon>Henningerozyma</taxon>
    </lineage>
</organism>
<dbReference type="GO" id="GO:0001558">
    <property type="term" value="P:regulation of cell growth"/>
    <property type="evidence" value="ECO:0007669"/>
    <property type="project" value="EnsemblFungi"/>
</dbReference>
<dbReference type="InterPro" id="IPR019775">
    <property type="entry name" value="WD40_repeat_CS"/>
</dbReference>
<accession>I2H3N1</accession>
<evidence type="ECO:0000313" key="6">
    <source>
        <dbReference type="EMBL" id="CCH60983.1"/>
    </source>
</evidence>
<dbReference type="Pfam" id="PF00400">
    <property type="entry name" value="WD40"/>
    <property type="match status" value="6"/>
</dbReference>
<sequence length="327" mass="35273">MSVILVSAGYDHTIRFWEALTGVCSRTIQHPESQVNRLEISSDKTLLAAAANQSVRLYDLQSANPTPLACLDGHGGNVTAVAFQRERQWIATASEDGAVRVWDVRSPPTQPRIYLHGSSGSSSSTSGNSSSASSVGTGAAPVNDVAIHPNQAELVSCDRSGTLRVWDLAGGRSTHQLVPEDDIPLQSLSLSPDGSTLVAANTKGNCYVWDMPNRTDASSLKPLSVFKAHNTYITRALLSSDGKHIATCSADHTAKIWSIDNESVNLEITLDGHQRWVWDCAFSADSAYLVTASSDHYVRLWDLSTKEIVRQYGGHQKGVICVALNDI</sequence>
<dbReference type="GO" id="GO:0043539">
    <property type="term" value="F:protein serine/threonine kinase activator activity"/>
    <property type="evidence" value="ECO:0007669"/>
    <property type="project" value="EnsemblFungi"/>
</dbReference>
<dbReference type="PROSITE" id="PS50082">
    <property type="entry name" value="WD_REPEATS_2"/>
    <property type="match status" value="6"/>
</dbReference>
<dbReference type="KEGG" id="tbl:TBLA_0D04870"/>
<dbReference type="eggNOG" id="KOG0315">
    <property type="taxonomic scope" value="Eukaryota"/>
</dbReference>
<evidence type="ECO:0000256" key="3">
    <source>
        <dbReference type="ARBA" id="ARBA00022737"/>
    </source>
</evidence>
<keyword evidence="2 4" id="KW-0853">WD repeat</keyword>
<reference evidence="6 7" key="1">
    <citation type="journal article" date="2011" name="Proc. Natl. Acad. Sci. U.S.A.">
        <title>Evolutionary erosion of yeast sex chromosomes by mating-type switching accidents.</title>
        <authorList>
            <person name="Gordon J.L."/>
            <person name="Armisen D."/>
            <person name="Proux-Wera E."/>
            <person name="Oheigeartaigh S.S."/>
            <person name="Byrne K.P."/>
            <person name="Wolfe K.H."/>
        </authorList>
    </citation>
    <scope>NUCLEOTIDE SEQUENCE [LARGE SCALE GENOMIC DNA]</scope>
    <source>
        <strain evidence="7">ATCC 34711 / CBS 6284 / DSM 70876 / NBRC 10599 / NRRL Y-10934 / UCD 77-7</strain>
    </source>
</reference>
<evidence type="ECO:0000256" key="1">
    <source>
        <dbReference type="ARBA" id="ARBA00009890"/>
    </source>
</evidence>
<evidence type="ECO:0000256" key="2">
    <source>
        <dbReference type="ARBA" id="ARBA00022574"/>
    </source>
</evidence>
<dbReference type="InParanoid" id="I2H3N1"/>
<dbReference type="GO" id="GO:0034399">
    <property type="term" value="C:nuclear periphery"/>
    <property type="evidence" value="ECO:0007669"/>
    <property type="project" value="EnsemblFungi"/>
</dbReference>
<dbReference type="GO" id="GO:0031931">
    <property type="term" value="C:TORC1 complex"/>
    <property type="evidence" value="ECO:0007669"/>
    <property type="project" value="EnsemblFungi"/>
</dbReference>
<dbReference type="HOGENOM" id="CLU_000288_57_5_1"/>
<dbReference type="GO" id="GO:0038202">
    <property type="term" value="P:TORC1 signaling"/>
    <property type="evidence" value="ECO:0007669"/>
    <property type="project" value="EnsemblFungi"/>
</dbReference>
<feature type="repeat" description="WD" evidence="4">
    <location>
        <begin position="71"/>
        <end position="106"/>
    </location>
</feature>
<dbReference type="RefSeq" id="XP_004180502.1">
    <property type="nucleotide sequence ID" value="XM_004180454.1"/>
</dbReference>
<dbReference type="FunCoup" id="I2H3N1">
    <property type="interactions" value="679"/>
</dbReference>
<dbReference type="GO" id="GO:0031930">
    <property type="term" value="P:mitochondria-nucleus signaling pathway"/>
    <property type="evidence" value="ECO:0007669"/>
    <property type="project" value="EnsemblFungi"/>
</dbReference>
<dbReference type="Proteomes" id="UP000002866">
    <property type="component" value="Chromosome 4"/>
</dbReference>
<dbReference type="PROSITE" id="PS50294">
    <property type="entry name" value="WD_REPEATS_REGION"/>
    <property type="match status" value="3"/>
</dbReference>
<dbReference type="InterPro" id="IPR001680">
    <property type="entry name" value="WD40_rpt"/>
</dbReference>
<feature type="compositionally biased region" description="Low complexity" evidence="5">
    <location>
        <begin position="117"/>
        <end position="137"/>
    </location>
</feature>
<dbReference type="CDD" id="cd00200">
    <property type="entry name" value="WD40"/>
    <property type="match status" value="1"/>
</dbReference>
<dbReference type="InterPro" id="IPR037588">
    <property type="entry name" value="MLST8"/>
</dbReference>
<dbReference type="GO" id="GO:0030950">
    <property type="term" value="P:establishment or maintenance of actin cytoskeleton polarity"/>
    <property type="evidence" value="ECO:0007669"/>
    <property type="project" value="EnsemblFungi"/>
</dbReference>
<comment type="similarity">
    <text evidence="1">Belongs to the WD repeat LST8 family.</text>
</comment>
<proteinExistence type="inferred from homology"/>
<dbReference type="GO" id="GO:0031505">
    <property type="term" value="P:fungal-type cell wall organization"/>
    <property type="evidence" value="ECO:0007669"/>
    <property type="project" value="EnsemblFungi"/>
</dbReference>
<evidence type="ECO:0000256" key="5">
    <source>
        <dbReference type="SAM" id="MobiDB-lite"/>
    </source>
</evidence>
<dbReference type="GO" id="GO:0000139">
    <property type="term" value="C:Golgi membrane"/>
    <property type="evidence" value="ECO:0007669"/>
    <property type="project" value="EnsemblFungi"/>
</dbReference>
<gene>
    <name evidence="6" type="primary">TBLA0D04870</name>
    <name evidence="6" type="ORF">TBLA_0D04870</name>
</gene>
<feature type="repeat" description="WD" evidence="4">
    <location>
        <begin position="135"/>
        <end position="176"/>
    </location>
</feature>
<dbReference type="STRING" id="1071380.I2H3N1"/>
<protein>
    <submittedName>
        <fullName evidence="6">Uncharacterized protein</fullName>
    </submittedName>
</protein>
<dbReference type="GO" id="GO:0010008">
    <property type="term" value="C:endosome membrane"/>
    <property type="evidence" value="ECO:0007669"/>
    <property type="project" value="EnsemblFungi"/>
</dbReference>
<dbReference type="InterPro" id="IPR015943">
    <property type="entry name" value="WD40/YVTN_repeat-like_dom_sf"/>
</dbReference>
<dbReference type="GeneID" id="14496019"/>
<dbReference type="GO" id="GO:0032956">
    <property type="term" value="P:regulation of actin cytoskeleton organization"/>
    <property type="evidence" value="ECO:0007669"/>
    <property type="project" value="TreeGrafter"/>
</dbReference>
<dbReference type="PANTHER" id="PTHR19842:SF0">
    <property type="entry name" value="TARGET OF RAPAMYCIN COMPLEX SUBUNIT LST8"/>
    <property type="match status" value="1"/>
</dbReference>
<dbReference type="SMART" id="SM00320">
    <property type="entry name" value="WD40"/>
    <property type="match status" value="6"/>
</dbReference>
<feature type="region of interest" description="Disordered" evidence="5">
    <location>
        <begin position="112"/>
        <end position="137"/>
    </location>
</feature>
<dbReference type="GO" id="GO:0031932">
    <property type="term" value="C:TORC2 complex"/>
    <property type="evidence" value="ECO:0007669"/>
    <property type="project" value="EnsemblFungi"/>
</dbReference>
<keyword evidence="7" id="KW-1185">Reference proteome</keyword>
<dbReference type="PROSITE" id="PS00678">
    <property type="entry name" value="WD_REPEATS_1"/>
    <property type="match status" value="2"/>
</dbReference>
<dbReference type="AlphaFoldDB" id="I2H3N1"/>
<feature type="repeat" description="WD" evidence="4">
    <location>
        <begin position="270"/>
        <end position="311"/>
    </location>
</feature>
<dbReference type="GO" id="GO:0000329">
    <property type="term" value="C:fungal-type vacuole membrane"/>
    <property type="evidence" value="ECO:0007669"/>
    <property type="project" value="EnsemblFungi"/>
</dbReference>